<evidence type="ECO:0000313" key="4">
    <source>
        <dbReference type="Proteomes" id="UP000596660"/>
    </source>
</evidence>
<dbReference type="PANTHER" id="PTHR32285">
    <property type="entry name" value="PROTEIN TRICHOME BIREFRINGENCE-LIKE 9-RELATED"/>
    <property type="match status" value="1"/>
</dbReference>
<sequence>MLTLVRTISPTHFENGTWNTGGHCERSKPYNKENMLISSKNNDEWEVRDIQIEEIERAKKEGYWKGQRKFQALDITKVMLLRPDGHPGSHWRDKKKKGFNDCVHWCMPGPIDVWNDLFLALLS</sequence>
<comment type="similarity">
    <text evidence="1">Belongs to the PC-esterase family. TBL subfamily.</text>
</comment>
<dbReference type="GO" id="GO:0005794">
    <property type="term" value="C:Golgi apparatus"/>
    <property type="evidence" value="ECO:0007669"/>
    <property type="project" value="TreeGrafter"/>
</dbReference>
<dbReference type="EnsemblPlants" id="AUR62025594-RA">
    <property type="protein sequence ID" value="AUR62025594-RA:cds"/>
    <property type="gene ID" value="AUR62025594"/>
</dbReference>
<dbReference type="GO" id="GO:0016413">
    <property type="term" value="F:O-acetyltransferase activity"/>
    <property type="evidence" value="ECO:0007669"/>
    <property type="project" value="InterPro"/>
</dbReference>
<name>A0A803M9L8_CHEQI</name>
<feature type="domain" description="Trichome birefringence-like C-terminal" evidence="2">
    <location>
        <begin position="3"/>
        <end position="120"/>
    </location>
</feature>
<evidence type="ECO:0000313" key="3">
    <source>
        <dbReference type="EnsemblPlants" id="AUR62025594-RA:cds"/>
    </source>
</evidence>
<dbReference type="InterPro" id="IPR026057">
    <property type="entry name" value="TBL_C"/>
</dbReference>
<dbReference type="Proteomes" id="UP000596660">
    <property type="component" value="Unplaced"/>
</dbReference>
<proteinExistence type="inferred from homology"/>
<evidence type="ECO:0000256" key="1">
    <source>
        <dbReference type="ARBA" id="ARBA00007727"/>
    </source>
</evidence>
<dbReference type="InterPro" id="IPR029962">
    <property type="entry name" value="TBL"/>
</dbReference>
<evidence type="ECO:0000259" key="2">
    <source>
        <dbReference type="Pfam" id="PF13839"/>
    </source>
</evidence>
<dbReference type="Pfam" id="PF13839">
    <property type="entry name" value="PC-Esterase"/>
    <property type="match status" value="1"/>
</dbReference>
<reference evidence="3" key="1">
    <citation type="journal article" date="2017" name="Nature">
        <title>The genome of Chenopodium quinoa.</title>
        <authorList>
            <person name="Jarvis D.E."/>
            <person name="Ho Y.S."/>
            <person name="Lightfoot D.J."/>
            <person name="Schmoeckel S.M."/>
            <person name="Li B."/>
            <person name="Borm T.J.A."/>
            <person name="Ohyanagi H."/>
            <person name="Mineta K."/>
            <person name="Michell C.T."/>
            <person name="Saber N."/>
            <person name="Kharbatia N.M."/>
            <person name="Rupper R.R."/>
            <person name="Sharp A.R."/>
            <person name="Dally N."/>
            <person name="Boughton B.A."/>
            <person name="Woo Y.H."/>
            <person name="Gao G."/>
            <person name="Schijlen E.G.W.M."/>
            <person name="Guo X."/>
            <person name="Momin A.A."/>
            <person name="Negrao S."/>
            <person name="Al-Babili S."/>
            <person name="Gehring C."/>
            <person name="Roessner U."/>
            <person name="Jung C."/>
            <person name="Murphy K."/>
            <person name="Arold S.T."/>
            <person name="Gojobori T."/>
            <person name="van der Linden C.G."/>
            <person name="van Loo E.N."/>
            <person name="Jellen E.N."/>
            <person name="Maughan P.J."/>
            <person name="Tester M."/>
        </authorList>
    </citation>
    <scope>NUCLEOTIDE SEQUENCE [LARGE SCALE GENOMIC DNA]</scope>
    <source>
        <strain evidence="3">cv. PI 614886</strain>
    </source>
</reference>
<dbReference type="Gramene" id="AUR62025594-RA">
    <property type="protein sequence ID" value="AUR62025594-RA:cds"/>
    <property type="gene ID" value="AUR62025594"/>
</dbReference>
<reference evidence="3" key="2">
    <citation type="submission" date="2021-03" db="UniProtKB">
        <authorList>
            <consortium name="EnsemblPlants"/>
        </authorList>
    </citation>
    <scope>IDENTIFICATION</scope>
</reference>
<keyword evidence="4" id="KW-1185">Reference proteome</keyword>
<dbReference type="AlphaFoldDB" id="A0A803M9L8"/>
<protein>
    <recommendedName>
        <fullName evidence="2">Trichome birefringence-like C-terminal domain-containing protein</fullName>
    </recommendedName>
</protein>
<dbReference type="PANTHER" id="PTHR32285:SF28">
    <property type="entry name" value="XYLOGLUCAN O-ACETYLTRANSFERASE 2"/>
    <property type="match status" value="1"/>
</dbReference>
<organism evidence="3 4">
    <name type="scientific">Chenopodium quinoa</name>
    <name type="common">Quinoa</name>
    <dbReference type="NCBI Taxonomy" id="63459"/>
    <lineage>
        <taxon>Eukaryota</taxon>
        <taxon>Viridiplantae</taxon>
        <taxon>Streptophyta</taxon>
        <taxon>Embryophyta</taxon>
        <taxon>Tracheophyta</taxon>
        <taxon>Spermatophyta</taxon>
        <taxon>Magnoliopsida</taxon>
        <taxon>eudicotyledons</taxon>
        <taxon>Gunneridae</taxon>
        <taxon>Pentapetalae</taxon>
        <taxon>Caryophyllales</taxon>
        <taxon>Chenopodiaceae</taxon>
        <taxon>Chenopodioideae</taxon>
        <taxon>Atripliceae</taxon>
        <taxon>Chenopodium</taxon>
    </lineage>
</organism>
<accession>A0A803M9L8</accession>